<organism evidence="4 8">
    <name type="scientific">Rotaria socialis</name>
    <dbReference type="NCBI Taxonomy" id="392032"/>
    <lineage>
        <taxon>Eukaryota</taxon>
        <taxon>Metazoa</taxon>
        <taxon>Spiralia</taxon>
        <taxon>Gnathifera</taxon>
        <taxon>Rotifera</taxon>
        <taxon>Eurotatoria</taxon>
        <taxon>Bdelloidea</taxon>
        <taxon>Philodinida</taxon>
        <taxon>Philodinidae</taxon>
        <taxon>Rotaria</taxon>
    </lineage>
</organism>
<evidence type="ECO:0000313" key="9">
    <source>
        <dbReference type="Proteomes" id="UP000663873"/>
    </source>
</evidence>
<dbReference type="OrthoDB" id="9989179at2759"/>
<proteinExistence type="predicted"/>
<keyword evidence="9" id="KW-1185">Reference proteome</keyword>
<dbReference type="EMBL" id="CAJOBP010002945">
    <property type="protein sequence ID" value="CAF4382213.1"/>
    <property type="molecule type" value="Genomic_DNA"/>
</dbReference>
<name>A0A818CFT5_9BILA</name>
<accession>A0A818CFT5</accession>
<evidence type="ECO:0000313" key="4">
    <source>
        <dbReference type="EMBL" id="CAF3431754.1"/>
    </source>
</evidence>
<sequence length="298" mass="34956">MTWKYMMLITLIFTSIIYVHSDALYDLNEQFLAAYDRARDHLISTISPIIICTGDTATVLHRGQRYEEQVIPKLYHDLKSISHIPLTIYLRLLFNSGNLSDSKYIELKQYLRDIRSLQNSIQFPTYTQQNQDDIVDLSIEYLRTVLKRKFVDKLQLKTYCQQIQTLFSINIELAARMHLDMLDSKIRPWYQHHFNDTERNSLRILIMGPKTARHGFLTKEYFYTLIGERHEGKHIIYVESVDNEQQALKILGAWLLDAQTSTTFYDGDSERLHRDLLADAAKTHIKGLFEKSKLSMSV</sequence>
<feature type="signal peptide" evidence="1">
    <location>
        <begin position="1"/>
        <end position="21"/>
    </location>
</feature>
<dbReference type="Proteomes" id="UP000663851">
    <property type="component" value="Unassembled WGS sequence"/>
</dbReference>
<dbReference type="Proteomes" id="UP000663873">
    <property type="component" value="Unassembled WGS sequence"/>
</dbReference>
<evidence type="ECO:0000313" key="7">
    <source>
        <dbReference type="EMBL" id="CAF4591061.1"/>
    </source>
</evidence>
<dbReference type="Proteomes" id="UP000663833">
    <property type="component" value="Unassembled WGS sequence"/>
</dbReference>
<dbReference type="EMBL" id="CAJOBQ010001931">
    <property type="protein sequence ID" value="CAF4527125.1"/>
    <property type="molecule type" value="Genomic_DNA"/>
</dbReference>
<dbReference type="EMBL" id="CAJNYU010000185">
    <property type="protein sequence ID" value="CAF3338355.1"/>
    <property type="molecule type" value="Genomic_DNA"/>
</dbReference>
<evidence type="ECO:0000313" key="5">
    <source>
        <dbReference type="EMBL" id="CAF4382213.1"/>
    </source>
</evidence>
<keyword evidence="1" id="KW-0732">Signal</keyword>
<comment type="caution">
    <text evidence="4">The sequence shown here is derived from an EMBL/GenBank/DDBJ whole genome shotgun (WGS) entry which is preliminary data.</text>
</comment>
<reference evidence="4" key="1">
    <citation type="submission" date="2021-02" db="EMBL/GenBank/DDBJ databases">
        <authorList>
            <person name="Nowell W R."/>
        </authorList>
    </citation>
    <scope>NUCLEOTIDE SEQUENCE</scope>
</reference>
<evidence type="ECO:0000313" key="6">
    <source>
        <dbReference type="EMBL" id="CAF4527125.1"/>
    </source>
</evidence>
<dbReference type="Proteomes" id="UP000663862">
    <property type="component" value="Unassembled WGS sequence"/>
</dbReference>
<dbReference type="Proteomes" id="UP000663869">
    <property type="component" value="Unassembled WGS sequence"/>
</dbReference>
<protein>
    <submittedName>
        <fullName evidence="4">Uncharacterized protein</fullName>
    </submittedName>
</protein>
<dbReference type="Proteomes" id="UP000663825">
    <property type="component" value="Unassembled WGS sequence"/>
</dbReference>
<dbReference type="EMBL" id="CAJNYD010002583">
    <property type="protein sequence ID" value="CAF3431754.1"/>
    <property type="molecule type" value="Genomic_DNA"/>
</dbReference>
<dbReference type="EMBL" id="CAJOBO010009288">
    <property type="protein sequence ID" value="CAF4591061.1"/>
    <property type="molecule type" value="Genomic_DNA"/>
</dbReference>
<evidence type="ECO:0000313" key="3">
    <source>
        <dbReference type="EMBL" id="CAF3338355.1"/>
    </source>
</evidence>
<evidence type="ECO:0000256" key="1">
    <source>
        <dbReference type="SAM" id="SignalP"/>
    </source>
</evidence>
<dbReference type="AlphaFoldDB" id="A0A818CFT5"/>
<evidence type="ECO:0000313" key="2">
    <source>
        <dbReference type="EMBL" id="CAF3194605.1"/>
    </source>
</evidence>
<feature type="chain" id="PRO_5036232791" evidence="1">
    <location>
        <begin position="22"/>
        <end position="298"/>
    </location>
</feature>
<evidence type="ECO:0000313" key="8">
    <source>
        <dbReference type="Proteomes" id="UP000663833"/>
    </source>
</evidence>
<dbReference type="EMBL" id="CAJNXB010001808">
    <property type="protein sequence ID" value="CAF3194605.1"/>
    <property type="molecule type" value="Genomic_DNA"/>
</dbReference>
<gene>
    <name evidence="3" type="ORF">FME351_LOCUS3342</name>
    <name evidence="7" type="ORF">HFQ381_LOCUS33034</name>
    <name evidence="4" type="ORF">LUA448_LOCUS20402</name>
    <name evidence="2" type="ORF">TIS948_LOCUS12197</name>
    <name evidence="6" type="ORF">TSG867_LOCUS22996</name>
    <name evidence="5" type="ORF">UJA718_LOCUS17836</name>
</gene>